<dbReference type="InterPro" id="IPR051209">
    <property type="entry name" value="FAD-bind_Monooxygenase_sf"/>
</dbReference>
<reference evidence="2" key="1">
    <citation type="journal article" date="2022" name="New Phytol.">
        <title>Evolutionary transition to the ectomycorrhizal habit in the genomes of a hyperdiverse lineage of mushroom-forming fungi.</title>
        <authorList>
            <person name="Looney B."/>
            <person name="Miyauchi S."/>
            <person name="Morin E."/>
            <person name="Drula E."/>
            <person name="Courty P.E."/>
            <person name="Kohler A."/>
            <person name="Kuo A."/>
            <person name="LaButti K."/>
            <person name="Pangilinan J."/>
            <person name="Lipzen A."/>
            <person name="Riley R."/>
            <person name="Andreopoulos W."/>
            <person name="He G."/>
            <person name="Johnson J."/>
            <person name="Nolan M."/>
            <person name="Tritt A."/>
            <person name="Barry K.W."/>
            <person name="Grigoriev I.V."/>
            <person name="Nagy L.G."/>
            <person name="Hibbett D."/>
            <person name="Henrissat B."/>
            <person name="Matheny P.B."/>
            <person name="Labbe J."/>
            <person name="Martin F.M."/>
        </authorList>
    </citation>
    <scope>NUCLEOTIDE SEQUENCE</scope>
    <source>
        <strain evidence="2">BPL690</strain>
    </source>
</reference>
<evidence type="ECO:0000313" key="2">
    <source>
        <dbReference type="EMBL" id="KAI0294480.1"/>
    </source>
</evidence>
<dbReference type="EMBL" id="WTXG01000073">
    <property type="protein sequence ID" value="KAI0294480.1"/>
    <property type="molecule type" value="Genomic_DNA"/>
</dbReference>
<dbReference type="Proteomes" id="UP001203297">
    <property type="component" value="Unassembled WGS sequence"/>
</dbReference>
<comment type="caution">
    <text evidence="2">The sequence shown here is derived from an EMBL/GenBank/DDBJ whole genome shotgun (WGS) entry which is preliminary data.</text>
</comment>
<dbReference type="AlphaFoldDB" id="A0AAD4M018"/>
<accession>A0AAD4M018</accession>
<sequence>MKTPGVTLRAFNSATFAIGEYRPIKVVCIGARICGILAAIHFARNVPNIELTVYEKERGISGTWFVNRYPLRVIFPSIFSLQSSLDISIRASIQYQYSFEINVDWSEFYASGPEILAYLNQVVEKPRGMRRRANDTSGSSVMETVTRRLRTRRTCFSWVLVSFIPGLGDFRGRVLRSAQWDITEEGELEEGVKDWGDIRPLVSLEIHGSVEPFSLRTILELAGCDPGSDNYLYSEKDREAFRDKKYFRHKIEADLNGIELEDGSAEHIDVLVCAVGFNISYRFPFTILGRDGLALNAHWAATGGAEAYLSIAMDDFPNLFVGGGPNLAVNSGSVTCYI</sequence>
<evidence type="ECO:0000313" key="3">
    <source>
        <dbReference type="Proteomes" id="UP001203297"/>
    </source>
</evidence>
<dbReference type="Gene3D" id="3.50.50.60">
    <property type="entry name" value="FAD/NAD(P)-binding domain"/>
    <property type="match status" value="2"/>
</dbReference>
<protein>
    <recommendedName>
        <fullName evidence="4">Flavin-containing monooxygenase</fullName>
    </recommendedName>
</protein>
<keyword evidence="3" id="KW-1185">Reference proteome</keyword>
<dbReference type="PANTHER" id="PTHR42877:SF7">
    <property type="entry name" value="FLAVIN-BINDING MONOOXYGENASE-RELATED"/>
    <property type="match status" value="1"/>
</dbReference>
<evidence type="ECO:0000256" key="1">
    <source>
        <dbReference type="ARBA" id="ARBA00010139"/>
    </source>
</evidence>
<name>A0AAD4M018_9AGAM</name>
<proteinExistence type="inferred from homology"/>
<evidence type="ECO:0008006" key="4">
    <source>
        <dbReference type="Google" id="ProtNLM"/>
    </source>
</evidence>
<dbReference type="InterPro" id="IPR036188">
    <property type="entry name" value="FAD/NAD-bd_sf"/>
</dbReference>
<dbReference type="PANTHER" id="PTHR42877">
    <property type="entry name" value="L-ORNITHINE N(5)-MONOOXYGENASE-RELATED"/>
    <property type="match status" value="1"/>
</dbReference>
<comment type="similarity">
    <text evidence="1">Belongs to the FAD-binding monooxygenase family.</text>
</comment>
<gene>
    <name evidence="2" type="ORF">B0F90DRAFT_1821181</name>
</gene>
<dbReference type="SUPFAM" id="SSF51905">
    <property type="entry name" value="FAD/NAD(P)-binding domain"/>
    <property type="match status" value="2"/>
</dbReference>
<organism evidence="2 3">
    <name type="scientific">Multifurca ochricompacta</name>
    <dbReference type="NCBI Taxonomy" id="376703"/>
    <lineage>
        <taxon>Eukaryota</taxon>
        <taxon>Fungi</taxon>
        <taxon>Dikarya</taxon>
        <taxon>Basidiomycota</taxon>
        <taxon>Agaricomycotina</taxon>
        <taxon>Agaricomycetes</taxon>
        <taxon>Russulales</taxon>
        <taxon>Russulaceae</taxon>
        <taxon>Multifurca</taxon>
    </lineage>
</organism>